<dbReference type="PANTHER" id="PTHR34347">
    <property type="entry name" value="DNA REPAIR-SCAFFOLDING PROTEIN SPIDR"/>
    <property type="match status" value="1"/>
</dbReference>
<feature type="compositionally biased region" description="Basic and acidic residues" evidence="1">
    <location>
        <begin position="241"/>
        <end position="253"/>
    </location>
</feature>
<feature type="region of interest" description="Disordered" evidence="1">
    <location>
        <begin position="484"/>
        <end position="504"/>
    </location>
</feature>
<dbReference type="PaxDb" id="30732-ENSOMEP00000025346"/>
<name>A0A3B3D678_ORYME</name>
<dbReference type="GO" id="GO:0000228">
    <property type="term" value="C:nuclear chromosome"/>
    <property type="evidence" value="ECO:0007669"/>
    <property type="project" value="TreeGrafter"/>
</dbReference>
<dbReference type="Proteomes" id="UP000261560">
    <property type="component" value="Unplaced"/>
</dbReference>
<reference evidence="4" key="2">
    <citation type="submission" date="2025-09" db="UniProtKB">
        <authorList>
            <consortium name="Ensembl"/>
        </authorList>
    </citation>
    <scope>IDENTIFICATION</scope>
</reference>
<dbReference type="OrthoDB" id="1914453at2759"/>
<dbReference type="Pfam" id="PF14950">
    <property type="entry name" value="DUF4502"/>
    <property type="match status" value="1"/>
</dbReference>
<evidence type="ECO:0000256" key="1">
    <source>
        <dbReference type="SAM" id="MobiDB-lite"/>
    </source>
</evidence>
<dbReference type="InterPro" id="IPR053054">
    <property type="entry name" value="DNA_repair-scaffolding"/>
</dbReference>
<accession>A0A3B3D678</accession>
<feature type="region of interest" description="Disordered" evidence="1">
    <location>
        <begin position="55"/>
        <end position="203"/>
    </location>
</feature>
<dbReference type="AlphaFoldDB" id="A0A3B3D678"/>
<dbReference type="GO" id="GO:0000724">
    <property type="term" value="P:double-strand break repair via homologous recombination"/>
    <property type="evidence" value="ECO:0007669"/>
    <property type="project" value="TreeGrafter"/>
</dbReference>
<feature type="compositionally biased region" description="Basic and acidic residues" evidence="1">
    <location>
        <begin position="170"/>
        <end position="184"/>
    </location>
</feature>
<dbReference type="Pfam" id="PF14951">
    <property type="entry name" value="DUF4503"/>
    <property type="match status" value="1"/>
</dbReference>
<dbReference type="Ensembl" id="ENSOMET00000007356.1">
    <property type="protein sequence ID" value="ENSOMEP00000025346.1"/>
    <property type="gene ID" value="ENSOMEG00000000152.1"/>
</dbReference>
<dbReference type="STRING" id="30732.ENSOMEP00000025346"/>
<reference evidence="4" key="1">
    <citation type="submission" date="2025-08" db="UniProtKB">
        <authorList>
            <consortium name="Ensembl"/>
        </authorList>
    </citation>
    <scope>IDENTIFICATION</scope>
</reference>
<feature type="domain" description="DUF4503" evidence="3">
    <location>
        <begin position="513"/>
        <end position="912"/>
    </location>
</feature>
<feature type="compositionally biased region" description="Polar residues" evidence="1">
    <location>
        <begin position="115"/>
        <end position="125"/>
    </location>
</feature>
<evidence type="ECO:0000259" key="3">
    <source>
        <dbReference type="Pfam" id="PF14951"/>
    </source>
</evidence>
<organism evidence="4 5">
    <name type="scientific">Oryzias melastigma</name>
    <name type="common">Marine medaka</name>
    <dbReference type="NCBI Taxonomy" id="30732"/>
    <lineage>
        <taxon>Eukaryota</taxon>
        <taxon>Metazoa</taxon>
        <taxon>Chordata</taxon>
        <taxon>Craniata</taxon>
        <taxon>Vertebrata</taxon>
        <taxon>Euteleostomi</taxon>
        <taxon>Actinopterygii</taxon>
        <taxon>Neopterygii</taxon>
        <taxon>Teleostei</taxon>
        <taxon>Neoteleostei</taxon>
        <taxon>Acanthomorphata</taxon>
        <taxon>Ovalentaria</taxon>
        <taxon>Atherinomorphae</taxon>
        <taxon>Beloniformes</taxon>
        <taxon>Adrianichthyidae</taxon>
        <taxon>Oryziinae</taxon>
        <taxon>Oryzias</taxon>
    </lineage>
</organism>
<dbReference type="GeneID" id="112147195"/>
<dbReference type="GO" id="GO:0070202">
    <property type="term" value="P:regulation of establishment of protein localization to chromosome"/>
    <property type="evidence" value="ECO:0007669"/>
    <property type="project" value="TreeGrafter"/>
</dbReference>
<dbReference type="GO" id="GO:0005654">
    <property type="term" value="C:nucleoplasm"/>
    <property type="evidence" value="ECO:0007669"/>
    <property type="project" value="TreeGrafter"/>
</dbReference>
<dbReference type="InterPro" id="IPR028032">
    <property type="entry name" value="DUF4503"/>
</dbReference>
<feature type="region of interest" description="Disordered" evidence="1">
    <location>
        <begin position="235"/>
        <end position="261"/>
    </location>
</feature>
<evidence type="ECO:0000313" key="5">
    <source>
        <dbReference type="Proteomes" id="UP000261560"/>
    </source>
</evidence>
<feature type="compositionally biased region" description="Polar residues" evidence="1">
    <location>
        <begin position="30"/>
        <end position="42"/>
    </location>
</feature>
<dbReference type="GeneTree" id="ENSGT00390000014654"/>
<evidence type="ECO:0000313" key="4">
    <source>
        <dbReference type="Ensembl" id="ENSOMEP00000025346.1"/>
    </source>
</evidence>
<proteinExistence type="predicted"/>
<dbReference type="InterPro" id="IPR028026">
    <property type="entry name" value="DUF4502"/>
</dbReference>
<feature type="region of interest" description="Disordered" evidence="1">
    <location>
        <begin position="19"/>
        <end position="42"/>
    </location>
</feature>
<evidence type="ECO:0000259" key="2">
    <source>
        <dbReference type="Pfam" id="PF14950"/>
    </source>
</evidence>
<feature type="compositionally biased region" description="Acidic residues" evidence="1">
    <location>
        <begin position="157"/>
        <end position="166"/>
    </location>
</feature>
<dbReference type="OMA" id="KTCRCTF"/>
<keyword evidence="5" id="KW-1185">Reference proteome</keyword>
<feature type="region of interest" description="Disordered" evidence="1">
    <location>
        <begin position="572"/>
        <end position="599"/>
    </location>
</feature>
<dbReference type="PANTHER" id="PTHR34347:SF1">
    <property type="entry name" value="DNA REPAIR-SCAFFOLDING PROTEIN"/>
    <property type="match status" value="1"/>
</dbReference>
<protein>
    <submittedName>
        <fullName evidence="4">Scaffold protein involved in DNA repair</fullName>
    </submittedName>
</protein>
<dbReference type="RefSeq" id="XP_024129163.1">
    <property type="nucleotide sequence ID" value="XM_024273395.2"/>
</dbReference>
<sequence length="912" mass="100481">MSSRKRKRYSKDLKCVFFPDDTKNGLQKRGNGTPSISSALSTKSWEKCGESFLESPGIKDLQPLRRNPSVIRKLSESPAPEQSRPSLRVEDPVHITWSSSDSDQSDNESREQQQTRCVSQKQQPSRRPAKLVAPIKSYASMLSEFTPDKDDLPVIDTDSDLEDSDCESQSAREKTTETPHKDSNEPEISSYASDGDDIDSTLASSKLDSQSLSLQTVDGSKRSVSEWVKYAQAMLQTPQKSTDRRARTPEDSAKKRRKFQSGGLAERLNRLQCRQRSAISFWRHDAAAAVDRPGVMVLEVLEVQEECGMQLALCERQPPLRDDHQLCQRASKEQNGRTLVLFNRETAAQLSPAPRDVIHIHPPWQSLSIEGFSFPVLLNTHFSQKVNQTCKPAFTFCAEKHMPYYLGKTFGLLDECRTVDKNHPKQGESSDSLCSLRGWTSRGTSLLEAVEGLGQAGSVEQEVEVVAQRVFSIYMADCSPASIKHKAPTRPSSTPPPPPGGEEAKTRLCVLVQDGCGTFSVVQLQPLLSSDELSTYRQMWLGRTCLLRGIKVLKRVTRERYSRLFSLIDSLWPPVPPPEDGGNSPSTPGGDRPAGPPPSFCYLLSGQQGSIKPTEGRSVSPLHLPPAHRTLQDTLQSEAGAGRCSFVAAVLHKRMQSDVGQREVWLVITDPSLQEAERPRRRTLAVCVSASCVLTSSVLKALRSPAVCHLSFTDVIRENGALLCVEQSVIEVCSEEPQGGISASNRPESDLQFLQRPQVKPLPRPARLDPVSVETTPNSLCSLSGVIVGVDESTAFSWPACNLCGNDDLQSSAERPQSFHCSSCKSEVDKPNMKFQLEVFLSSPSLSSCTLKVKLQQKTIMSVLNTTASESAEFQGCDVESVLGKEVGPITVYSRVVTRNPALWIGLEEVCL</sequence>
<feature type="domain" description="DUF4502" evidence="2">
    <location>
        <begin position="5"/>
        <end position="367"/>
    </location>
</feature>